<dbReference type="RefSeq" id="WP_002848150.1">
    <property type="nucleotide sequence ID" value="NZ_CP043435.1"/>
</dbReference>
<name>A0AAE6M9B5_CAMFE</name>
<dbReference type="Gene3D" id="3.40.1260.10">
    <property type="entry name" value="DsrEFH-like"/>
    <property type="match status" value="1"/>
</dbReference>
<feature type="chain" id="PRO_5041940147" evidence="1">
    <location>
        <begin position="20"/>
        <end position="145"/>
    </location>
</feature>
<sequence length="145" mass="15760">MKLAGIFMAIFIASSSIFAYDGNLKKDINVVIFLTKKDNFQSAILQANGIQKSLSSSEKGDIELVMGGSSVEIFAQNDEKSNKIKNDIAKLVDLPNVRVVACRGAMKRANVSQDSLIKGVNTVKAAPREVVDRQLDGYAILILKN</sequence>
<gene>
    <name evidence="2" type="ORF">CFVT_0158</name>
</gene>
<feature type="signal peptide" evidence="1">
    <location>
        <begin position="1"/>
        <end position="19"/>
    </location>
</feature>
<keyword evidence="1" id="KW-0732">Signal</keyword>
<dbReference type="InterPro" id="IPR027396">
    <property type="entry name" value="DsrEFH-like"/>
</dbReference>
<dbReference type="InterPro" id="IPR003787">
    <property type="entry name" value="Sulphur_relay_DsrE/F-like"/>
</dbReference>
<accession>A0AAE6M9B5</accession>
<dbReference type="AlphaFoldDB" id="A0AAE6M9B5"/>
<protein>
    <submittedName>
        <fullName evidence="2">Intracellular sulfur oxidation protein, DsrE/DsrF family</fullName>
    </submittedName>
</protein>
<dbReference type="Proteomes" id="UP000322035">
    <property type="component" value="Chromosome"/>
</dbReference>
<organism evidence="2 3">
    <name type="scientific">Campylobacter fetus subsp. venerealis NCTC 10354</name>
    <dbReference type="NCBI Taxonomy" id="983328"/>
    <lineage>
        <taxon>Bacteria</taxon>
        <taxon>Pseudomonadati</taxon>
        <taxon>Campylobacterota</taxon>
        <taxon>Epsilonproteobacteria</taxon>
        <taxon>Campylobacterales</taxon>
        <taxon>Campylobacteraceae</taxon>
        <taxon>Campylobacter</taxon>
        <taxon>Campylobacter fetus subsp. venerealis bv. venerealis</taxon>
    </lineage>
</organism>
<dbReference type="EMBL" id="CP043435">
    <property type="protein sequence ID" value="QEL44146.1"/>
    <property type="molecule type" value="Genomic_DNA"/>
</dbReference>
<proteinExistence type="predicted"/>
<evidence type="ECO:0000313" key="2">
    <source>
        <dbReference type="EMBL" id="QEL44146.1"/>
    </source>
</evidence>
<dbReference type="SUPFAM" id="SSF75169">
    <property type="entry name" value="DsrEFH-like"/>
    <property type="match status" value="1"/>
</dbReference>
<evidence type="ECO:0000313" key="3">
    <source>
        <dbReference type="Proteomes" id="UP000322035"/>
    </source>
</evidence>
<dbReference type="Pfam" id="PF02635">
    <property type="entry name" value="DsrE"/>
    <property type="match status" value="1"/>
</dbReference>
<reference evidence="2 3" key="1">
    <citation type="submission" date="2019-08" db="EMBL/GenBank/DDBJ databases">
        <title>Complete genomes of the Campylobacter fetus subsp. venerealis, Campylobacter lari subsp. concheus, Campylobacter sputorum bv. sputorum and Campylobacter volucris type strains.</title>
        <authorList>
            <person name="Miller W.G."/>
            <person name="Yee E."/>
        </authorList>
    </citation>
    <scope>NUCLEOTIDE SEQUENCE [LARGE SCALE GENOMIC DNA]</scope>
    <source>
        <strain evidence="2 3">NCTC 10354</strain>
    </source>
</reference>
<evidence type="ECO:0000256" key="1">
    <source>
        <dbReference type="SAM" id="SignalP"/>
    </source>
</evidence>